<evidence type="ECO:0000313" key="13">
    <source>
        <dbReference type="EMBL" id="CAJ1404979.1"/>
    </source>
</evidence>
<evidence type="ECO:0000256" key="9">
    <source>
        <dbReference type="ARBA" id="ARBA00023004"/>
    </source>
</evidence>
<keyword evidence="14" id="KW-1185">Reference proteome</keyword>
<feature type="transmembrane region" description="Helical" evidence="11">
    <location>
        <begin position="178"/>
        <end position="195"/>
    </location>
</feature>
<evidence type="ECO:0000313" key="14">
    <source>
        <dbReference type="Proteomes" id="UP001178507"/>
    </source>
</evidence>
<evidence type="ECO:0000256" key="1">
    <source>
        <dbReference type="ARBA" id="ARBA00001970"/>
    </source>
</evidence>
<dbReference type="GO" id="GO:0016020">
    <property type="term" value="C:membrane"/>
    <property type="evidence" value="ECO:0007669"/>
    <property type="project" value="UniProtKB-SubCell"/>
</dbReference>
<comment type="caution">
    <text evidence="13">The sequence shown here is derived from an EMBL/GenBank/DDBJ whole genome shotgun (WGS) entry which is preliminary data.</text>
</comment>
<evidence type="ECO:0000256" key="5">
    <source>
        <dbReference type="ARBA" id="ARBA00022692"/>
    </source>
</evidence>
<dbReference type="PROSITE" id="PS50939">
    <property type="entry name" value="CYTOCHROME_B561"/>
    <property type="match status" value="1"/>
</dbReference>
<evidence type="ECO:0000259" key="12">
    <source>
        <dbReference type="PROSITE" id="PS50939"/>
    </source>
</evidence>
<evidence type="ECO:0000256" key="7">
    <source>
        <dbReference type="ARBA" id="ARBA00022982"/>
    </source>
</evidence>
<dbReference type="InterPro" id="IPR045150">
    <property type="entry name" value="CYB561D1/2"/>
</dbReference>
<gene>
    <name evidence="13" type="ORF">EVOR1521_LOCUS27330</name>
</gene>
<evidence type="ECO:0000256" key="11">
    <source>
        <dbReference type="SAM" id="Phobius"/>
    </source>
</evidence>
<feature type="domain" description="Cytochrome b561" evidence="12">
    <location>
        <begin position="1"/>
        <end position="203"/>
    </location>
</feature>
<dbReference type="SMART" id="SM00665">
    <property type="entry name" value="B561"/>
    <property type="match status" value="1"/>
</dbReference>
<keyword evidence="6" id="KW-0479">Metal-binding</keyword>
<feature type="transmembrane region" description="Helical" evidence="11">
    <location>
        <begin position="107"/>
        <end position="132"/>
    </location>
</feature>
<keyword evidence="3" id="KW-0813">Transport</keyword>
<comment type="subcellular location">
    <subcellularLocation>
        <location evidence="2">Membrane</location>
        <topology evidence="2">Multi-pass membrane protein</topology>
    </subcellularLocation>
</comment>
<protein>
    <recommendedName>
        <fullName evidence="12">Cytochrome b561 domain-containing protein</fullName>
    </recommendedName>
</protein>
<organism evidence="13 14">
    <name type="scientific">Effrenium voratum</name>
    <dbReference type="NCBI Taxonomy" id="2562239"/>
    <lineage>
        <taxon>Eukaryota</taxon>
        <taxon>Sar</taxon>
        <taxon>Alveolata</taxon>
        <taxon>Dinophyceae</taxon>
        <taxon>Suessiales</taxon>
        <taxon>Symbiodiniaceae</taxon>
        <taxon>Effrenium</taxon>
    </lineage>
</organism>
<comment type="cofactor">
    <cofactor evidence="1">
        <name>heme b</name>
        <dbReference type="ChEBI" id="CHEBI:60344"/>
    </cofactor>
</comment>
<keyword evidence="10 11" id="KW-0472">Membrane</keyword>
<sequence>MGASTALIAQGALARDATSAGSIMRLHPLLMGLAFSLMISLGFWMYNYEDLPGEWIDTRESRRKIHAFCQACGAALALAGYVVNYQAHQGTNQALFAVSSFSEGPAWLRLGHIFIGYACLGGLAVQVMVGILKYRILVDDNDGNDSEWSVHEYIGNTVFALANLNLLTGLWLWKEYSIAVRVIISLTLVTSLAFGPRWDGTRGFLSSEAERPRRKKKAGAGEMAFRTVLGRT</sequence>
<evidence type="ECO:0000256" key="8">
    <source>
        <dbReference type="ARBA" id="ARBA00022989"/>
    </source>
</evidence>
<dbReference type="GO" id="GO:0046872">
    <property type="term" value="F:metal ion binding"/>
    <property type="evidence" value="ECO:0007669"/>
    <property type="project" value="UniProtKB-KW"/>
</dbReference>
<dbReference type="AlphaFoldDB" id="A0AA36JH70"/>
<dbReference type="PANTHER" id="PTHR15422">
    <property type="entry name" value="OS05G0565100 PROTEIN"/>
    <property type="match status" value="1"/>
</dbReference>
<keyword evidence="9" id="KW-0408">Iron</keyword>
<name>A0AA36JH70_9DINO</name>
<evidence type="ECO:0000256" key="2">
    <source>
        <dbReference type="ARBA" id="ARBA00004141"/>
    </source>
</evidence>
<accession>A0AA36JH70</accession>
<dbReference type="Pfam" id="PF03188">
    <property type="entry name" value="Cytochrom_B561"/>
    <property type="match status" value="1"/>
</dbReference>
<feature type="transmembrane region" description="Helical" evidence="11">
    <location>
        <begin position="29"/>
        <end position="46"/>
    </location>
</feature>
<reference evidence="13" key="1">
    <citation type="submission" date="2023-08" db="EMBL/GenBank/DDBJ databases">
        <authorList>
            <person name="Chen Y."/>
            <person name="Shah S."/>
            <person name="Dougan E. K."/>
            <person name="Thang M."/>
            <person name="Chan C."/>
        </authorList>
    </citation>
    <scope>NUCLEOTIDE SEQUENCE</scope>
</reference>
<keyword evidence="7" id="KW-0249">Electron transport</keyword>
<keyword evidence="8 11" id="KW-1133">Transmembrane helix</keyword>
<evidence type="ECO:0000256" key="3">
    <source>
        <dbReference type="ARBA" id="ARBA00022448"/>
    </source>
</evidence>
<keyword evidence="5 11" id="KW-0812">Transmembrane</keyword>
<dbReference type="GO" id="GO:0140575">
    <property type="term" value="F:transmembrane monodehydroascorbate reductase activity"/>
    <property type="evidence" value="ECO:0007669"/>
    <property type="project" value="InterPro"/>
</dbReference>
<dbReference type="Gene3D" id="1.20.120.1770">
    <property type="match status" value="1"/>
</dbReference>
<feature type="transmembrane region" description="Helical" evidence="11">
    <location>
        <begin position="153"/>
        <end position="172"/>
    </location>
</feature>
<dbReference type="InterPro" id="IPR006593">
    <property type="entry name" value="Cyt_b561/ferric_Rdtase_TM"/>
</dbReference>
<dbReference type="EMBL" id="CAUJNA010003564">
    <property type="protein sequence ID" value="CAJ1404979.1"/>
    <property type="molecule type" value="Genomic_DNA"/>
</dbReference>
<feature type="transmembrane region" description="Helical" evidence="11">
    <location>
        <begin position="67"/>
        <end position="87"/>
    </location>
</feature>
<evidence type="ECO:0000256" key="10">
    <source>
        <dbReference type="ARBA" id="ARBA00023136"/>
    </source>
</evidence>
<evidence type="ECO:0000256" key="4">
    <source>
        <dbReference type="ARBA" id="ARBA00022617"/>
    </source>
</evidence>
<evidence type="ECO:0000256" key="6">
    <source>
        <dbReference type="ARBA" id="ARBA00022723"/>
    </source>
</evidence>
<keyword evidence="4" id="KW-0349">Heme</keyword>
<dbReference type="Proteomes" id="UP001178507">
    <property type="component" value="Unassembled WGS sequence"/>
</dbReference>
<proteinExistence type="predicted"/>